<feature type="transmembrane region" description="Helical" evidence="4">
    <location>
        <begin position="277"/>
        <end position="295"/>
    </location>
</feature>
<feature type="transmembrane region" description="Helical" evidence="4">
    <location>
        <begin position="60"/>
        <end position="79"/>
    </location>
</feature>
<dbReference type="CDD" id="cd17325">
    <property type="entry name" value="MFS_MdtG_SLC18_like"/>
    <property type="match status" value="1"/>
</dbReference>
<feature type="transmembrane region" description="Helical" evidence="4">
    <location>
        <begin position="120"/>
        <end position="138"/>
    </location>
</feature>
<evidence type="ECO:0000256" key="3">
    <source>
        <dbReference type="ARBA" id="ARBA00023136"/>
    </source>
</evidence>
<keyword evidence="1 4" id="KW-0812">Transmembrane</keyword>
<evidence type="ECO:0000259" key="5">
    <source>
        <dbReference type="PROSITE" id="PS50850"/>
    </source>
</evidence>
<evidence type="ECO:0000313" key="7">
    <source>
        <dbReference type="Proteomes" id="UP000247465"/>
    </source>
</evidence>
<dbReference type="GO" id="GO:0022857">
    <property type="term" value="F:transmembrane transporter activity"/>
    <property type="evidence" value="ECO:0007669"/>
    <property type="project" value="InterPro"/>
</dbReference>
<keyword evidence="3 4" id="KW-0472">Membrane</keyword>
<dbReference type="Pfam" id="PF07690">
    <property type="entry name" value="MFS_1"/>
    <property type="match status" value="2"/>
</dbReference>
<feature type="transmembrane region" description="Helical" evidence="4">
    <location>
        <begin position="343"/>
        <end position="371"/>
    </location>
</feature>
<evidence type="ECO:0000256" key="4">
    <source>
        <dbReference type="SAM" id="Phobius"/>
    </source>
</evidence>
<dbReference type="InterPro" id="IPR020846">
    <property type="entry name" value="MFS_dom"/>
</dbReference>
<feature type="transmembrane region" description="Helical" evidence="4">
    <location>
        <begin position="301"/>
        <end position="322"/>
    </location>
</feature>
<dbReference type="PROSITE" id="PS50850">
    <property type="entry name" value="MFS"/>
    <property type="match status" value="1"/>
</dbReference>
<evidence type="ECO:0000256" key="2">
    <source>
        <dbReference type="ARBA" id="ARBA00022989"/>
    </source>
</evidence>
<evidence type="ECO:0000313" key="6">
    <source>
        <dbReference type="EMBL" id="AWT60943.1"/>
    </source>
</evidence>
<reference evidence="6 7" key="1">
    <citation type="submission" date="2018-06" db="EMBL/GenBank/DDBJ databases">
        <title>Draft Genome Sequence of a Novel Marine Bacterium Related to the Verrucomicrobia.</title>
        <authorList>
            <person name="Vosseberg J."/>
            <person name="Martijn J."/>
            <person name="Ettema T.J.G."/>
        </authorList>
    </citation>
    <scope>NUCLEOTIDE SEQUENCE [LARGE SCALE GENOMIC DNA]</scope>
    <source>
        <strain evidence="6">TARA_B100001123</strain>
    </source>
</reference>
<name>A0A2Z4AF14_9BACT</name>
<feature type="transmembrane region" description="Helical" evidence="4">
    <location>
        <begin position="33"/>
        <end position="53"/>
    </location>
</feature>
<gene>
    <name evidence="6" type="ORF">DF168_02168</name>
</gene>
<dbReference type="KEGG" id="mtar:DF168_02168"/>
<proteinExistence type="predicted"/>
<protein>
    <recommendedName>
        <fullName evidence="5">Major facilitator superfamily (MFS) profile domain-containing protein</fullName>
    </recommendedName>
</protein>
<feature type="transmembrane region" description="Helical" evidence="4">
    <location>
        <begin position="85"/>
        <end position="108"/>
    </location>
</feature>
<feature type="transmembrane region" description="Helical" evidence="4">
    <location>
        <begin position="153"/>
        <end position="173"/>
    </location>
</feature>
<feature type="domain" description="Major facilitator superfamily (MFS) profile" evidence="5">
    <location>
        <begin position="1"/>
        <end position="406"/>
    </location>
</feature>
<evidence type="ECO:0000256" key="1">
    <source>
        <dbReference type="ARBA" id="ARBA00022692"/>
    </source>
</evidence>
<feature type="transmembrane region" description="Helical" evidence="4">
    <location>
        <begin position="213"/>
        <end position="233"/>
    </location>
</feature>
<dbReference type="Proteomes" id="UP000247465">
    <property type="component" value="Chromosome"/>
</dbReference>
<feature type="transmembrane region" description="Helical" evidence="4">
    <location>
        <begin position="383"/>
        <end position="402"/>
    </location>
</feature>
<dbReference type="PANTHER" id="PTHR23518">
    <property type="entry name" value="C-METHYLTRANSFERASE"/>
    <property type="match status" value="1"/>
</dbReference>
<keyword evidence="2 4" id="KW-1133">Transmembrane helix</keyword>
<dbReference type="PANTHER" id="PTHR23518:SF2">
    <property type="entry name" value="MAJOR FACILITATOR SUPERFAMILY TRANSPORTER"/>
    <property type="match status" value="1"/>
</dbReference>
<organism evidence="6 7">
    <name type="scientific">Candidatus Moanibacter tarae</name>
    <dbReference type="NCBI Taxonomy" id="2200854"/>
    <lineage>
        <taxon>Bacteria</taxon>
        <taxon>Pseudomonadati</taxon>
        <taxon>Verrucomicrobiota</taxon>
        <taxon>Opitutia</taxon>
        <taxon>Puniceicoccales</taxon>
        <taxon>Puniceicoccales incertae sedis</taxon>
        <taxon>Candidatus Moanibacter</taxon>
    </lineage>
</organism>
<dbReference type="Gene3D" id="1.20.1250.20">
    <property type="entry name" value="MFS general substrate transporter like domains"/>
    <property type="match status" value="2"/>
</dbReference>
<dbReference type="AlphaFoldDB" id="A0A2Z4AF14"/>
<dbReference type="SUPFAM" id="SSF103473">
    <property type="entry name" value="MFS general substrate transporter"/>
    <property type="match status" value="2"/>
</dbReference>
<dbReference type="InterPro" id="IPR036259">
    <property type="entry name" value="MFS_trans_sf"/>
</dbReference>
<accession>A0A2Z4AF14</accession>
<dbReference type="EMBL" id="CP029803">
    <property type="protein sequence ID" value="AWT60943.1"/>
    <property type="molecule type" value="Genomic_DNA"/>
</dbReference>
<sequence length="410" mass="43613">MVSGSLGMFSRGMVFPYIPLFILSLGGEPVQVGIVYALGPLAGILVFPIAGYLADYMNRAWLIVVTGYFSAGVVLINAAAPSWEWVALASLLRGFSVFNFPAVSSIVADSLRPERRGRGMAIMAALTSLPALLAPWAAGSMLDAFGVEAGMRILYVVMASAYGIGATIQLIFLKETRTRTKDSIRFSNLSRTFKRSYIDIPQMVKNFPSSLRGLSVIIILCFIANGIASPFWVIYANTFIGLSSAQWGLILLMETALRDLATIPAGFLIDRFGRSRFIIGALISSTAIPLFLLAGTFTQVLAIRCLVGLTSAFFSPSTSALLADLVPSEIRGRTMAAIGRGSVMIGAASGGTGGPGTGFLIAVPLMLASWAGGRLYSWNPVSTWLLVLALMVAALAVAILFVRDPKSAEE</sequence>
<dbReference type="InterPro" id="IPR011701">
    <property type="entry name" value="MFS"/>
</dbReference>